<gene>
    <name evidence="2" type="ORF">IAB08_08395</name>
</gene>
<dbReference type="Proteomes" id="UP000823612">
    <property type="component" value="Unassembled WGS sequence"/>
</dbReference>
<reference evidence="2" key="2">
    <citation type="journal article" date="2021" name="PeerJ">
        <title>Extensive microbial diversity within the chicken gut microbiome revealed by metagenomics and culture.</title>
        <authorList>
            <person name="Gilroy R."/>
            <person name="Ravi A."/>
            <person name="Getino M."/>
            <person name="Pursley I."/>
            <person name="Horton D.L."/>
            <person name="Alikhan N.F."/>
            <person name="Baker D."/>
            <person name="Gharbi K."/>
            <person name="Hall N."/>
            <person name="Watson M."/>
            <person name="Adriaenssens E.M."/>
            <person name="Foster-Nyarko E."/>
            <person name="Jarju S."/>
            <person name="Secka A."/>
            <person name="Antonio M."/>
            <person name="Oren A."/>
            <person name="Chaudhuri R.R."/>
            <person name="La Ragione R."/>
            <person name="Hildebrand F."/>
            <person name="Pallen M.J."/>
        </authorList>
    </citation>
    <scope>NUCLEOTIDE SEQUENCE</scope>
    <source>
        <strain evidence="2">2889</strain>
    </source>
</reference>
<dbReference type="InterPro" id="IPR006056">
    <property type="entry name" value="RidA"/>
</dbReference>
<dbReference type="PANTHER" id="PTHR11803">
    <property type="entry name" value="2-IMINOBUTANOATE/2-IMINOPROPANOATE DEAMINASE RIDA"/>
    <property type="match status" value="1"/>
</dbReference>
<dbReference type="NCBIfam" id="TIGR00004">
    <property type="entry name" value="Rid family detoxifying hydrolase"/>
    <property type="match status" value="1"/>
</dbReference>
<dbReference type="Pfam" id="PF01042">
    <property type="entry name" value="Ribonuc_L-PSP"/>
    <property type="match status" value="1"/>
</dbReference>
<accession>A0A9D9DVP6</accession>
<protein>
    <submittedName>
        <fullName evidence="2">RidA family protein</fullName>
    </submittedName>
</protein>
<name>A0A9D9DVP6_9BACT</name>
<organism evidence="2 3">
    <name type="scientific">Candidatus Pullibacteroides excrementavium</name>
    <dbReference type="NCBI Taxonomy" id="2840905"/>
    <lineage>
        <taxon>Bacteria</taxon>
        <taxon>Pseudomonadati</taxon>
        <taxon>Bacteroidota</taxon>
        <taxon>Bacteroidia</taxon>
        <taxon>Bacteroidales</taxon>
        <taxon>Candidatus Pullibacteroides</taxon>
    </lineage>
</organism>
<evidence type="ECO:0000256" key="1">
    <source>
        <dbReference type="ARBA" id="ARBA00010552"/>
    </source>
</evidence>
<dbReference type="InterPro" id="IPR006175">
    <property type="entry name" value="YjgF/YER057c/UK114"/>
</dbReference>
<evidence type="ECO:0000313" key="3">
    <source>
        <dbReference type="Proteomes" id="UP000823612"/>
    </source>
</evidence>
<dbReference type="FunFam" id="3.30.1330.40:FF:000001">
    <property type="entry name" value="L-PSP family endoribonuclease"/>
    <property type="match status" value="1"/>
</dbReference>
<dbReference type="InterPro" id="IPR035959">
    <property type="entry name" value="RutC-like_sf"/>
</dbReference>
<dbReference type="AlphaFoldDB" id="A0A9D9DVP6"/>
<dbReference type="EMBL" id="JADIMZ010000125">
    <property type="protein sequence ID" value="MBO8433291.1"/>
    <property type="molecule type" value="Genomic_DNA"/>
</dbReference>
<reference evidence="2" key="1">
    <citation type="submission" date="2020-10" db="EMBL/GenBank/DDBJ databases">
        <authorList>
            <person name="Gilroy R."/>
        </authorList>
    </citation>
    <scope>NUCLEOTIDE SEQUENCE</scope>
    <source>
        <strain evidence="2">2889</strain>
    </source>
</reference>
<dbReference type="GO" id="GO:0019239">
    <property type="term" value="F:deaminase activity"/>
    <property type="evidence" value="ECO:0007669"/>
    <property type="project" value="TreeGrafter"/>
</dbReference>
<dbReference type="PANTHER" id="PTHR11803:SF58">
    <property type="entry name" value="PROTEIN HMF1-RELATED"/>
    <property type="match status" value="1"/>
</dbReference>
<comment type="similarity">
    <text evidence="1">Belongs to the RutC family.</text>
</comment>
<evidence type="ECO:0000313" key="2">
    <source>
        <dbReference type="EMBL" id="MBO8433291.1"/>
    </source>
</evidence>
<dbReference type="Gene3D" id="3.30.1330.40">
    <property type="entry name" value="RutC-like"/>
    <property type="match status" value="1"/>
</dbReference>
<dbReference type="GO" id="GO:0005829">
    <property type="term" value="C:cytosol"/>
    <property type="evidence" value="ECO:0007669"/>
    <property type="project" value="TreeGrafter"/>
</dbReference>
<sequence length="125" mass="13274">MKKVIATANAPKAIGPYSQAIEAGNMLFISGQIPVDPATGKVVEGGISAQTEQSLKNIKGILEEAGYTFDNIVKCTCFLSTMDDFAAMNEVYAKYFTANPPARAAFAVQKLPMGVLVEIEAIAVK</sequence>
<comment type="caution">
    <text evidence="2">The sequence shown here is derived from an EMBL/GenBank/DDBJ whole genome shotgun (WGS) entry which is preliminary data.</text>
</comment>
<dbReference type="CDD" id="cd00448">
    <property type="entry name" value="YjgF_YER057c_UK114_family"/>
    <property type="match status" value="1"/>
</dbReference>
<dbReference type="SUPFAM" id="SSF55298">
    <property type="entry name" value="YjgF-like"/>
    <property type="match status" value="1"/>
</dbReference>
<proteinExistence type="inferred from homology"/>